<proteinExistence type="predicted"/>
<reference evidence="2" key="1">
    <citation type="journal article" date="2015" name="Genome Announc.">
        <title>Draft Genome Sequence of Tolypothrix boutellei Strain VB521301.</title>
        <authorList>
            <person name="Chandrababunaidu M.M."/>
            <person name="Singh D."/>
            <person name="Sen D."/>
            <person name="Bhan S."/>
            <person name="Das S."/>
            <person name="Gupta A."/>
            <person name="Adhikary S.P."/>
            <person name="Tripathy S."/>
        </authorList>
    </citation>
    <scope>NUCLEOTIDE SEQUENCE</scope>
    <source>
        <strain evidence="2">VB521301</strain>
    </source>
</reference>
<dbReference type="GO" id="GO:0004519">
    <property type="term" value="F:endonuclease activity"/>
    <property type="evidence" value="ECO:0007669"/>
    <property type="project" value="UniProtKB-KW"/>
</dbReference>
<dbReference type="AlphaFoldDB" id="A0A0C1N1U7"/>
<dbReference type="Pfam" id="PF13358">
    <property type="entry name" value="DDE_3"/>
    <property type="match status" value="1"/>
</dbReference>
<dbReference type="InterPro" id="IPR036397">
    <property type="entry name" value="RNaseH_sf"/>
</dbReference>
<dbReference type="STRING" id="1479485.DA73_0244710"/>
<keyword evidence="2" id="KW-0255">Endonuclease</keyword>
<sequence length="139" mass="16024">MADGKQTVNCDPKGAWIFITDQLDIHKSESLVRWVASVCGLQIDLGVKGECGILRSTATRAAFLSDPNHRIRFVYTPKHTSWLNQIELWFSILARRLLKRASFVSVSDLKQRIFSFIDYFNNVLAKPFRWTYTGRPLVF</sequence>
<comment type="caution">
    <text evidence="2">The sequence shown here is derived from an EMBL/GenBank/DDBJ whole genome shotgun (WGS) entry which is preliminary data.</text>
</comment>
<evidence type="ECO:0000259" key="1">
    <source>
        <dbReference type="Pfam" id="PF13358"/>
    </source>
</evidence>
<dbReference type="EMBL" id="JHEG02000066">
    <property type="protein sequence ID" value="KIE06371.1"/>
    <property type="molecule type" value="Genomic_DNA"/>
</dbReference>
<evidence type="ECO:0000313" key="2">
    <source>
        <dbReference type="EMBL" id="KIE06371.1"/>
    </source>
</evidence>
<keyword evidence="2" id="KW-0378">Hydrolase</keyword>
<keyword evidence="2" id="KW-0540">Nuclease</keyword>
<protein>
    <submittedName>
        <fullName evidence="2">DDE endonuclease</fullName>
    </submittedName>
</protein>
<dbReference type="Gene3D" id="3.30.420.10">
    <property type="entry name" value="Ribonuclease H-like superfamily/Ribonuclease H"/>
    <property type="match status" value="1"/>
</dbReference>
<feature type="domain" description="Tc1-like transposase DDE" evidence="1">
    <location>
        <begin position="11"/>
        <end position="110"/>
    </location>
</feature>
<gene>
    <name evidence="2" type="ORF">DA73_0244710</name>
</gene>
<dbReference type="InterPro" id="IPR038717">
    <property type="entry name" value="Tc1-like_DDE_dom"/>
</dbReference>
<name>A0A0C1N1U7_9CYAN</name>
<accession>A0A0C1N1U7</accession>
<organism evidence="2">
    <name type="scientific">Tolypothrix bouteillei VB521301</name>
    <dbReference type="NCBI Taxonomy" id="1479485"/>
    <lineage>
        <taxon>Bacteria</taxon>
        <taxon>Bacillati</taxon>
        <taxon>Cyanobacteriota</taxon>
        <taxon>Cyanophyceae</taxon>
        <taxon>Nostocales</taxon>
        <taxon>Tolypothrichaceae</taxon>
        <taxon>Tolypothrix</taxon>
    </lineage>
</organism>
<dbReference type="GO" id="GO:0003676">
    <property type="term" value="F:nucleic acid binding"/>
    <property type="evidence" value="ECO:0007669"/>
    <property type="project" value="InterPro"/>
</dbReference>